<dbReference type="PANTHER" id="PTHR33973">
    <property type="entry name" value="OS07G0153300 PROTEIN"/>
    <property type="match status" value="1"/>
</dbReference>
<keyword evidence="2" id="KW-1185">Reference proteome</keyword>
<gene>
    <name evidence="1" type="ORF">FHX73_13289</name>
</gene>
<organism evidence="1 2">
    <name type="scientific">Kitasatospora viridis</name>
    <dbReference type="NCBI Taxonomy" id="281105"/>
    <lineage>
        <taxon>Bacteria</taxon>
        <taxon>Bacillati</taxon>
        <taxon>Actinomycetota</taxon>
        <taxon>Actinomycetes</taxon>
        <taxon>Kitasatosporales</taxon>
        <taxon>Streptomycetaceae</taxon>
        <taxon>Kitasatospora</taxon>
    </lineage>
</organism>
<protein>
    <recommendedName>
        <fullName evidence="3">DUF1365 family protein</fullName>
    </recommendedName>
</protein>
<dbReference type="EMBL" id="VIWT01000003">
    <property type="protein sequence ID" value="TWF90245.1"/>
    <property type="molecule type" value="Genomic_DNA"/>
</dbReference>
<dbReference type="PANTHER" id="PTHR33973:SF4">
    <property type="entry name" value="OS07G0153300 PROTEIN"/>
    <property type="match status" value="1"/>
</dbReference>
<evidence type="ECO:0000313" key="1">
    <source>
        <dbReference type="EMBL" id="TWF90245.1"/>
    </source>
</evidence>
<dbReference type="InterPro" id="IPR010775">
    <property type="entry name" value="DUF1365"/>
</dbReference>
<dbReference type="Pfam" id="PF07103">
    <property type="entry name" value="DUF1365"/>
    <property type="match status" value="1"/>
</dbReference>
<reference evidence="1 2" key="1">
    <citation type="submission" date="2019-06" db="EMBL/GenBank/DDBJ databases">
        <title>Sequencing the genomes of 1000 actinobacteria strains.</title>
        <authorList>
            <person name="Klenk H.-P."/>
        </authorList>
    </citation>
    <scope>NUCLEOTIDE SEQUENCE [LARGE SCALE GENOMIC DNA]</scope>
    <source>
        <strain evidence="1 2">DSM 44826</strain>
    </source>
</reference>
<accession>A0A561TSZ9</accession>
<dbReference type="RefSeq" id="WP_246214016.1">
    <property type="nucleotide sequence ID" value="NZ_BAAAMZ010000001.1"/>
</dbReference>
<sequence>MNALSTPLPGRWGAALYESRISHLRTAPVRHAVRQRGYLWLVDLDRMPELPAPLRPLARFPAGAALRADLDAFLAAQGLEPPGGRVLMLCQARSLGHVFNPLTVYWCHDRAGRPVCTVAEVHNTYGQRHRYLLRTDARGRAETAKEFYVSPFFPVAGRYRMSLPEPGPRLRLAVSLELDGARPFTATVHGSRRPAGPAALLGAVLRHPLATFAVSAGIRYHGVRLWLRGLPVHPRPQHAPQEEAPRP</sequence>
<proteinExistence type="predicted"/>
<evidence type="ECO:0008006" key="3">
    <source>
        <dbReference type="Google" id="ProtNLM"/>
    </source>
</evidence>
<comment type="caution">
    <text evidence="1">The sequence shown here is derived from an EMBL/GenBank/DDBJ whole genome shotgun (WGS) entry which is preliminary data.</text>
</comment>
<evidence type="ECO:0000313" key="2">
    <source>
        <dbReference type="Proteomes" id="UP000317940"/>
    </source>
</evidence>
<name>A0A561TSZ9_9ACTN</name>
<dbReference type="Proteomes" id="UP000317940">
    <property type="component" value="Unassembled WGS sequence"/>
</dbReference>
<dbReference type="AlphaFoldDB" id="A0A561TSZ9"/>